<dbReference type="EMBL" id="KY684104">
    <property type="protein sequence ID" value="ARF10518.1"/>
    <property type="molecule type" value="Genomic_DNA"/>
</dbReference>
<evidence type="ECO:0000313" key="1">
    <source>
        <dbReference type="EMBL" id="ARF10518.1"/>
    </source>
</evidence>
<protein>
    <submittedName>
        <fullName evidence="1">Uncharacterized protein</fullName>
    </submittedName>
</protein>
<accession>A0A1V0SFW2</accession>
<organism evidence="1">
    <name type="scientific">Hokovirus HKV1</name>
    <dbReference type="NCBI Taxonomy" id="1977638"/>
    <lineage>
        <taxon>Viruses</taxon>
        <taxon>Varidnaviria</taxon>
        <taxon>Bamfordvirae</taxon>
        <taxon>Nucleocytoviricota</taxon>
        <taxon>Megaviricetes</taxon>
        <taxon>Imitervirales</taxon>
        <taxon>Mimiviridae</taxon>
        <taxon>Klosneuvirinae</taxon>
        <taxon>Hokovirus</taxon>
    </lineage>
</organism>
<reference evidence="1" key="1">
    <citation type="journal article" date="2017" name="Science">
        <title>Giant viruses with an expanded complement of translation system components.</title>
        <authorList>
            <person name="Schulz F."/>
            <person name="Yutin N."/>
            <person name="Ivanova N.N."/>
            <person name="Ortega D.R."/>
            <person name="Lee T.K."/>
            <person name="Vierheilig J."/>
            <person name="Daims H."/>
            <person name="Horn M."/>
            <person name="Wagner M."/>
            <person name="Jensen G.J."/>
            <person name="Kyrpides N.C."/>
            <person name="Koonin E.V."/>
            <person name="Woyke T."/>
        </authorList>
    </citation>
    <scope>NUCLEOTIDE SEQUENCE</scope>
    <source>
        <strain evidence="1">HKV1</strain>
    </source>
</reference>
<proteinExistence type="predicted"/>
<name>A0A1V0SFW2_9VIRU</name>
<sequence length="299" mass="35859">MHKLNEIKYSQIVRYKKINGNFMNILIGLQINPGYYYPFISYNNFSSKEVRIPKGYRKYHLDIKSIKKYYFDNNKKLLTKNNEMYKKIKSQYKGYKKYLTHDNGGRSFLVYVNNTIKKVHIFKFPEDKYYLGENIFKFPEDKYYLGENKFYAIYSFIKKIAEYKVIDIFIGKSPLNPMTEFSGGHGKAFDGNSILLKINKDKYVYIGESIYEFKTNDNIIKYYSPVGNNDVPYPFAIGEKYVYFMLDQVYLPKNIYDECVPKNCTDAYTYFYSHKENCNMQNYQKKMSNLKIIHKRIEW</sequence>
<gene>
    <name evidence="1" type="ORF">Hokovirus_2_45</name>
</gene>